<reference evidence="1" key="1">
    <citation type="submission" date="2018-04" db="EMBL/GenBank/DDBJ databases">
        <title>Transcriptome assembly of Sipha flava.</title>
        <authorList>
            <person name="Scully E.D."/>
            <person name="Geib S.M."/>
            <person name="Palmer N.A."/>
            <person name="Koch K."/>
            <person name="Bradshaw J."/>
            <person name="Heng-Moss T."/>
            <person name="Sarath G."/>
        </authorList>
    </citation>
    <scope>NUCLEOTIDE SEQUENCE</scope>
</reference>
<accession>A0A2S2R6W4</accession>
<dbReference type="AlphaFoldDB" id="A0A2S2R6W4"/>
<name>A0A2S2R6W4_9HEMI</name>
<gene>
    <name evidence="1" type="ORF">g.183833</name>
</gene>
<sequence length="118" mass="13379">MTEKKRKKIGKKKKKKPIVDSFPTRSHLFVNHRPDISGLKSVFGALKGHIRNRTRIRCTWTVVRGPLIRSGAPEPRKPIASFLETLIIIISQRKNTVRETRDKISIDNVLGANNGNSL</sequence>
<proteinExistence type="predicted"/>
<evidence type="ECO:0000313" key="1">
    <source>
        <dbReference type="EMBL" id="MBY85776.1"/>
    </source>
</evidence>
<organism evidence="1">
    <name type="scientific">Sipha flava</name>
    <name type="common">yellow sugarcane aphid</name>
    <dbReference type="NCBI Taxonomy" id="143950"/>
    <lineage>
        <taxon>Eukaryota</taxon>
        <taxon>Metazoa</taxon>
        <taxon>Ecdysozoa</taxon>
        <taxon>Arthropoda</taxon>
        <taxon>Hexapoda</taxon>
        <taxon>Insecta</taxon>
        <taxon>Pterygota</taxon>
        <taxon>Neoptera</taxon>
        <taxon>Paraneoptera</taxon>
        <taxon>Hemiptera</taxon>
        <taxon>Sternorrhyncha</taxon>
        <taxon>Aphidomorpha</taxon>
        <taxon>Aphidoidea</taxon>
        <taxon>Aphididae</taxon>
        <taxon>Sipha</taxon>
    </lineage>
</organism>
<protein>
    <submittedName>
        <fullName evidence="1">Uncharacterized protein</fullName>
    </submittedName>
</protein>
<dbReference type="EMBL" id="GGMS01016573">
    <property type="protein sequence ID" value="MBY85776.1"/>
    <property type="molecule type" value="Transcribed_RNA"/>
</dbReference>